<sequence>MNEQDIGNIDSGNNIAQAFGVLSNAFQTILQVSLLLNLPNFNANLGQQLAPQLAK</sequence>
<evidence type="ECO:0000313" key="1">
    <source>
        <dbReference type="EMBL" id="ESA04474.1"/>
    </source>
</evidence>
<protein>
    <submittedName>
        <fullName evidence="1">Uncharacterized protein</fullName>
    </submittedName>
</protein>
<organism evidence="1">
    <name type="scientific">Rhizophagus irregularis (strain DAOM 181602 / DAOM 197198 / MUCL 43194)</name>
    <name type="common">Arbuscular mycorrhizal fungus</name>
    <name type="synonym">Glomus intraradices</name>
    <dbReference type="NCBI Taxonomy" id="747089"/>
    <lineage>
        <taxon>Eukaryota</taxon>
        <taxon>Fungi</taxon>
        <taxon>Fungi incertae sedis</taxon>
        <taxon>Mucoromycota</taxon>
        <taxon>Glomeromycotina</taxon>
        <taxon>Glomeromycetes</taxon>
        <taxon>Glomerales</taxon>
        <taxon>Glomeraceae</taxon>
        <taxon>Rhizophagus</taxon>
    </lineage>
</organism>
<name>U9T8I5_RHIID</name>
<dbReference type="HOGENOM" id="CLU_3033560_0_0_1"/>
<proteinExistence type="predicted"/>
<gene>
    <name evidence="1" type="ORF">GLOINDRAFT_4550</name>
</gene>
<accession>U9T8I5</accession>
<reference evidence="1" key="1">
    <citation type="submission" date="2013-07" db="EMBL/GenBank/DDBJ databases">
        <title>The genome of an arbuscular mycorrhizal fungus provides insights into the evolution of the oldest plant symbiosis.</title>
        <authorList>
            <consortium name="DOE Joint Genome Institute"/>
            <person name="Tisserant E."/>
            <person name="Malbreil M."/>
            <person name="Kuo A."/>
            <person name="Kohler A."/>
            <person name="Symeonidi A."/>
            <person name="Balestrini R."/>
            <person name="Charron P."/>
            <person name="Duensing N."/>
            <person name="Frei-dit-Frey N."/>
            <person name="Gianinazzi-Pearson V."/>
            <person name="Gilbert B."/>
            <person name="Handa Y."/>
            <person name="Hijri M."/>
            <person name="Kaul R."/>
            <person name="Kawaguchi M."/>
            <person name="Krajinski F."/>
            <person name="Lammers P."/>
            <person name="Lapierre D."/>
            <person name="Masclaux F.G."/>
            <person name="Murat C."/>
            <person name="Morin E."/>
            <person name="Ndikumana S."/>
            <person name="Pagni M."/>
            <person name="Petitpierre D."/>
            <person name="Requena N."/>
            <person name="Rosikiewicz P."/>
            <person name="Riley R."/>
            <person name="Saito K."/>
            <person name="San Clemente H."/>
            <person name="Shapiro H."/>
            <person name="van Tuinen D."/>
            <person name="Becard G."/>
            <person name="Bonfante P."/>
            <person name="Paszkowski U."/>
            <person name="Shachar-Hill Y."/>
            <person name="Young J.P."/>
            <person name="Sanders I.R."/>
            <person name="Henrissat B."/>
            <person name="Rensing S.A."/>
            <person name="Grigoriev I.V."/>
            <person name="Corradi N."/>
            <person name="Roux C."/>
            <person name="Martin F."/>
        </authorList>
    </citation>
    <scope>NUCLEOTIDE SEQUENCE</scope>
    <source>
        <strain evidence="1">DAOM 197198</strain>
    </source>
</reference>
<dbReference type="EMBL" id="KI294289">
    <property type="protein sequence ID" value="ESA04474.1"/>
    <property type="molecule type" value="Genomic_DNA"/>
</dbReference>
<dbReference type="AlphaFoldDB" id="U9T8I5"/>